<dbReference type="GO" id="GO:0016020">
    <property type="term" value="C:membrane"/>
    <property type="evidence" value="ECO:0007669"/>
    <property type="project" value="UniProtKB-SubCell"/>
</dbReference>
<evidence type="ECO:0000313" key="7">
    <source>
        <dbReference type="EMBL" id="KAB2932619.1"/>
    </source>
</evidence>
<proteinExistence type="predicted"/>
<dbReference type="GO" id="GO:0005216">
    <property type="term" value="F:monoatomic ion channel activity"/>
    <property type="evidence" value="ECO:0007669"/>
    <property type="project" value="InterPro"/>
</dbReference>
<organism evidence="7 8">
    <name type="scientific">Leptonema illini</name>
    <dbReference type="NCBI Taxonomy" id="183"/>
    <lineage>
        <taxon>Bacteria</taxon>
        <taxon>Pseudomonadati</taxon>
        <taxon>Spirochaetota</taxon>
        <taxon>Spirochaetia</taxon>
        <taxon>Leptospirales</taxon>
        <taxon>Leptospiraceae</taxon>
        <taxon>Leptonema</taxon>
    </lineage>
</organism>
<evidence type="ECO:0000259" key="6">
    <source>
        <dbReference type="Pfam" id="PF00520"/>
    </source>
</evidence>
<feature type="transmembrane region" description="Helical" evidence="5">
    <location>
        <begin position="100"/>
        <end position="118"/>
    </location>
</feature>
<feature type="domain" description="Ion transport" evidence="6">
    <location>
        <begin position="65"/>
        <end position="213"/>
    </location>
</feature>
<dbReference type="InterPro" id="IPR005821">
    <property type="entry name" value="Ion_trans_dom"/>
</dbReference>
<keyword evidence="4 5" id="KW-0472">Membrane</keyword>
<dbReference type="EMBL" id="WBUI01000008">
    <property type="protein sequence ID" value="KAB2932619.1"/>
    <property type="molecule type" value="Genomic_DNA"/>
</dbReference>
<sequence>MVCISRRSPSSFLGGKNSKEKTGCFFFSLSEILCIKGSTAKRHEQNPIFPMFHPLIFVKKLPLSPVFNLLSLGIILFGAAPLFAGSLFDLSLSTQSLLGVLDRFILLFFLVESALRVARFPSIKEYLTSSLFWIDIFSLLPPAALLIINPDDPLPGDLILRGGRLLRLVPLYQFFSQERSMGLRPSGSRMEFRLLSSSALLLYLFLLFGGVAMSAIHDRLSNEERSSRLLRIKRYMDTQGLQGIQELFPDRILKIEKRTPGESYELYLTDQTYIQTHMRHQRDFVYVEGASPEEAVLISFFDLNRRQIQFEASLLATGLLMIGALAVLFHRYFRDRILSPVERARRVMELRILGEEIEACEIPPGVDNEITELIDRMDQFYLTMREPAEK</sequence>
<dbReference type="Gene3D" id="1.10.287.70">
    <property type="match status" value="1"/>
</dbReference>
<reference evidence="7 8" key="1">
    <citation type="submission" date="2019-10" db="EMBL/GenBank/DDBJ databases">
        <title>Extracellular Electron Transfer in a Candidatus Methanoperedens spp. Enrichment Culture.</title>
        <authorList>
            <person name="Berger S."/>
            <person name="Rangel Shaw D."/>
            <person name="Berben T."/>
            <person name="In 'T Zandt M."/>
            <person name="Frank J."/>
            <person name="Reimann J."/>
            <person name="Jetten M.S.M."/>
            <person name="Welte C.U."/>
        </authorList>
    </citation>
    <scope>NUCLEOTIDE SEQUENCE [LARGE SCALE GENOMIC DNA]</scope>
    <source>
        <strain evidence="7">SB12</strain>
    </source>
</reference>
<protein>
    <submittedName>
        <fullName evidence="7">Ion transporter</fullName>
    </submittedName>
</protein>
<dbReference type="AlphaFoldDB" id="A0A833H1J0"/>
<keyword evidence="3 5" id="KW-1133">Transmembrane helix</keyword>
<evidence type="ECO:0000256" key="2">
    <source>
        <dbReference type="ARBA" id="ARBA00022692"/>
    </source>
</evidence>
<name>A0A833H1J0_9LEPT</name>
<feature type="transmembrane region" description="Helical" evidence="5">
    <location>
        <begin position="194"/>
        <end position="216"/>
    </location>
</feature>
<feature type="transmembrane region" description="Helical" evidence="5">
    <location>
        <begin position="314"/>
        <end position="333"/>
    </location>
</feature>
<keyword evidence="2 5" id="KW-0812">Transmembrane</keyword>
<accession>A0A833H1J0</accession>
<dbReference type="SUPFAM" id="SSF81324">
    <property type="entry name" value="Voltage-gated potassium channels"/>
    <property type="match status" value="1"/>
</dbReference>
<dbReference type="Proteomes" id="UP000460298">
    <property type="component" value="Unassembled WGS sequence"/>
</dbReference>
<gene>
    <name evidence="7" type="ORF">F9K24_09575</name>
</gene>
<evidence type="ECO:0000256" key="3">
    <source>
        <dbReference type="ARBA" id="ARBA00022989"/>
    </source>
</evidence>
<feature type="transmembrane region" description="Helical" evidence="5">
    <location>
        <begin position="66"/>
        <end position="88"/>
    </location>
</feature>
<evidence type="ECO:0000256" key="1">
    <source>
        <dbReference type="ARBA" id="ARBA00004141"/>
    </source>
</evidence>
<evidence type="ECO:0000256" key="4">
    <source>
        <dbReference type="ARBA" id="ARBA00023136"/>
    </source>
</evidence>
<comment type="subcellular location">
    <subcellularLocation>
        <location evidence="1">Membrane</location>
        <topology evidence="1">Multi-pass membrane protein</topology>
    </subcellularLocation>
</comment>
<comment type="caution">
    <text evidence="7">The sequence shown here is derived from an EMBL/GenBank/DDBJ whole genome shotgun (WGS) entry which is preliminary data.</text>
</comment>
<evidence type="ECO:0000313" key="8">
    <source>
        <dbReference type="Proteomes" id="UP000460298"/>
    </source>
</evidence>
<evidence type="ECO:0000256" key="5">
    <source>
        <dbReference type="SAM" id="Phobius"/>
    </source>
</evidence>
<dbReference type="Pfam" id="PF00520">
    <property type="entry name" value="Ion_trans"/>
    <property type="match status" value="1"/>
</dbReference>